<evidence type="ECO:0000256" key="5">
    <source>
        <dbReference type="ARBA" id="ARBA00022989"/>
    </source>
</evidence>
<keyword evidence="6 10" id="KW-0443">Lipid metabolism</keyword>
<dbReference type="HAMAP" id="MF_01043">
    <property type="entry name" value="PlsY"/>
    <property type="match status" value="1"/>
</dbReference>
<evidence type="ECO:0000256" key="7">
    <source>
        <dbReference type="ARBA" id="ARBA00023136"/>
    </source>
</evidence>
<comment type="caution">
    <text evidence="11">The sequence shown here is derived from an EMBL/GenBank/DDBJ whole genome shotgun (WGS) entry which is preliminary data.</text>
</comment>
<reference evidence="11" key="1">
    <citation type="submission" date="2019-09" db="EMBL/GenBank/DDBJ databases">
        <title>Characterisation of the sponge microbiome using genome-centric metagenomics.</title>
        <authorList>
            <person name="Engelberts J.P."/>
            <person name="Robbins S.J."/>
            <person name="De Goeij J.M."/>
            <person name="Aranda M."/>
            <person name="Bell S.C."/>
            <person name="Webster N.S."/>
        </authorList>
    </citation>
    <scope>NUCLEOTIDE SEQUENCE</scope>
    <source>
        <strain evidence="11">SB0664_bin_27</strain>
    </source>
</reference>
<dbReference type="PANTHER" id="PTHR30309">
    <property type="entry name" value="INNER MEMBRANE PROTEIN YGIH"/>
    <property type="match status" value="1"/>
</dbReference>
<dbReference type="GO" id="GO:0005886">
    <property type="term" value="C:plasma membrane"/>
    <property type="evidence" value="ECO:0007669"/>
    <property type="project" value="UniProtKB-SubCell"/>
</dbReference>
<dbReference type="EC" id="2.3.1.275" evidence="10"/>
<feature type="transmembrane region" description="Helical" evidence="10">
    <location>
        <begin position="141"/>
        <end position="164"/>
    </location>
</feature>
<sequence length="204" mass="21882">MAASSRLERMSITLWILTAYLCGSLPFSVWLGSLLLGKEIRQFGDGNPGGTNVIRAGSRGLGVTVIVLDGLKGYLPLLAAQRLGELPEATLAGVALAAVAGHAFSIFLRFQGGKAVAITFGIWFGLTGWSTLFVLGTLLLLAYYTISIDGWAIMCAFCCLLVFLASKGSLGSILPVWIGNGLILVWKHRYDLAQRPEIRLPALR</sequence>
<keyword evidence="3 10" id="KW-0808">Transferase</keyword>
<dbReference type="AlphaFoldDB" id="A0A6B0YPQ9"/>
<dbReference type="InterPro" id="IPR003811">
    <property type="entry name" value="G3P_acylTferase_PlsY"/>
</dbReference>
<dbReference type="GO" id="GO:0008654">
    <property type="term" value="P:phospholipid biosynthetic process"/>
    <property type="evidence" value="ECO:0007669"/>
    <property type="project" value="UniProtKB-UniRule"/>
</dbReference>
<gene>
    <name evidence="10" type="primary">plsY</name>
    <name evidence="11" type="ORF">F4Y42_00700</name>
</gene>
<keyword evidence="5 10" id="KW-1133">Transmembrane helix</keyword>
<comment type="catalytic activity">
    <reaction evidence="10">
        <text>an acyl phosphate + sn-glycerol 3-phosphate = a 1-acyl-sn-glycero-3-phosphate + phosphate</text>
        <dbReference type="Rhea" id="RHEA:34075"/>
        <dbReference type="ChEBI" id="CHEBI:43474"/>
        <dbReference type="ChEBI" id="CHEBI:57597"/>
        <dbReference type="ChEBI" id="CHEBI:57970"/>
        <dbReference type="ChEBI" id="CHEBI:59918"/>
        <dbReference type="EC" id="2.3.1.275"/>
    </reaction>
</comment>
<comment type="subcellular location">
    <subcellularLocation>
        <location evidence="10">Cell membrane</location>
        <topology evidence="10">Multi-pass membrane protein</topology>
    </subcellularLocation>
</comment>
<evidence type="ECO:0000256" key="3">
    <source>
        <dbReference type="ARBA" id="ARBA00022679"/>
    </source>
</evidence>
<keyword evidence="4 10" id="KW-0812">Transmembrane</keyword>
<name>A0A6B0YPQ9_9CHLR</name>
<comment type="function">
    <text evidence="10">Catalyzes the transfer of an acyl group from acyl-phosphate (acyl-PO(4)) to glycerol-3-phosphate (G3P) to form lysophosphatidic acid (LPA). This enzyme utilizes acyl-phosphate as fatty acyl donor, but not acyl-CoA or acyl-ACP.</text>
</comment>
<evidence type="ECO:0000256" key="10">
    <source>
        <dbReference type="HAMAP-Rule" id="MF_01043"/>
    </source>
</evidence>
<evidence type="ECO:0000313" key="11">
    <source>
        <dbReference type="EMBL" id="MXY91949.1"/>
    </source>
</evidence>
<keyword evidence="7 10" id="KW-0472">Membrane</keyword>
<keyword evidence="9 10" id="KW-1208">Phospholipid metabolism</keyword>
<keyword evidence="8 10" id="KW-0594">Phospholipid biosynthesis</keyword>
<dbReference type="UniPathway" id="UPA00085"/>
<dbReference type="SMART" id="SM01207">
    <property type="entry name" value="G3P_acyltransf"/>
    <property type="match status" value="1"/>
</dbReference>
<dbReference type="Pfam" id="PF02660">
    <property type="entry name" value="G3P_acyltransf"/>
    <property type="match status" value="1"/>
</dbReference>
<dbReference type="PANTHER" id="PTHR30309:SF0">
    <property type="entry name" value="GLYCEROL-3-PHOSPHATE ACYLTRANSFERASE-RELATED"/>
    <property type="match status" value="1"/>
</dbReference>
<feature type="transmembrane region" description="Helical" evidence="10">
    <location>
        <begin position="89"/>
        <end position="108"/>
    </location>
</feature>
<keyword evidence="1 10" id="KW-1003">Cell membrane</keyword>
<evidence type="ECO:0000256" key="8">
    <source>
        <dbReference type="ARBA" id="ARBA00023209"/>
    </source>
</evidence>
<evidence type="ECO:0000256" key="2">
    <source>
        <dbReference type="ARBA" id="ARBA00022516"/>
    </source>
</evidence>
<accession>A0A6B0YPQ9</accession>
<evidence type="ECO:0000256" key="9">
    <source>
        <dbReference type="ARBA" id="ARBA00023264"/>
    </source>
</evidence>
<comment type="similarity">
    <text evidence="10">Belongs to the PlsY family.</text>
</comment>
<evidence type="ECO:0000256" key="6">
    <source>
        <dbReference type="ARBA" id="ARBA00023098"/>
    </source>
</evidence>
<dbReference type="EMBL" id="VXRG01000007">
    <property type="protein sequence ID" value="MXY91949.1"/>
    <property type="molecule type" value="Genomic_DNA"/>
</dbReference>
<proteinExistence type="inferred from homology"/>
<evidence type="ECO:0000256" key="4">
    <source>
        <dbReference type="ARBA" id="ARBA00022692"/>
    </source>
</evidence>
<dbReference type="GO" id="GO:0043772">
    <property type="term" value="F:acyl-phosphate glycerol-3-phosphate acyltransferase activity"/>
    <property type="evidence" value="ECO:0007669"/>
    <property type="project" value="UniProtKB-UniRule"/>
</dbReference>
<protein>
    <recommendedName>
        <fullName evidence="10">Glycerol-3-phosphate acyltransferase</fullName>
    </recommendedName>
    <alternativeName>
        <fullName evidence="10">Acyl-PO4 G3P acyltransferase</fullName>
    </alternativeName>
    <alternativeName>
        <fullName evidence="10">Acyl-phosphate--glycerol-3-phosphate acyltransferase</fullName>
    </alternativeName>
    <alternativeName>
        <fullName evidence="10">G3P acyltransferase</fullName>
        <shortName evidence="10">GPAT</shortName>
        <ecNumber evidence="10">2.3.1.275</ecNumber>
    </alternativeName>
    <alternativeName>
        <fullName evidence="10">Lysophosphatidic acid synthase</fullName>
        <shortName evidence="10">LPA synthase</shortName>
    </alternativeName>
</protein>
<feature type="transmembrane region" description="Helical" evidence="10">
    <location>
        <begin position="115"/>
        <end position="135"/>
    </location>
</feature>
<feature type="transmembrane region" description="Helical" evidence="10">
    <location>
        <begin position="12"/>
        <end position="31"/>
    </location>
</feature>
<keyword evidence="2 10" id="KW-0444">Lipid biosynthesis</keyword>
<evidence type="ECO:0000256" key="1">
    <source>
        <dbReference type="ARBA" id="ARBA00022475"/>
    </source>
</evidence>
<organism evidence="11">
    <name type="scientific">Caldilineaceae bacterium SB0664_bin_27</name>
    <dbReference type="NCBI Taxonomy" id="2605260"/>
    <lineage>
        <taxon>Bacteria</taxon>
        <taxon>Bacillati</taxon>
        <taxon>Chloroflexota</taxon>
        <taxon>Caldilineae</taxon>
        <taxon>Caldilineales</taxon>
        <taxon>Caldilineaceae</taxon>
    </lineage>
</organism>
<comment type="pathway">
    <text evidence="10">Lipid metabolism; phospholipid metabolism.</text>
</comment>
<comment type="subunit">
    <text evidence="10">Probably interacts with PlsX.</text>
</comment>